<protein>
    <submittedName>
        <fullName evidence="1">Uncharacterized protein</fullName>
    </submittedName>
</protein>
<dbReference type="EMBL" id="CAACVJ010000091">
    <property type="protein sequence ID" value="VEP13057.1"/>
    <property type="molecule type" value="Genomic_DNA"/>
</dbReference>
<dbReference type="AlphaFoldDB" id="A0A563VNV7"/>
<proteinExistence type="predicted"/>
<name>A0A563VNV7_9CYAN</name>
<dbReference type="Proteomes" id="UP000320055">
    <property type="component" value="Unassembled WGS sequence"/>
</dbReference>
<accession>A0A563VNV7</accession>
<evidence type="ECO:0000313" key="1">
    <source>
        <dbReference type="EMBL" id="VEP13057.1"/>
    </source>
</evidence>
<reference evidence="1 2" key="1">
    <citation type="submission" date="2019-01" db="EMBL/GenBank/DDBJ databases">
        <authorList>
            <person name="Brito A."/>
        </authorList>
    </citation>
    <scope>NUCLEOTIDE SEQUENCE [LARGE SCALE GENOMIC DNA]</scope>
    <source>
        <strain evidence="1">1</strain>
    </source>
</reference>
<evidence type="ECO:0000313" key="2">
    <source>
        <dbReference type="Proteomes" id="UP000320055"/>
    </source>
</evidence>
<organism evidence="1 2">
    <name type="scientific">Hyella patelloides LEGE 07179</name>
    <dbReference type="NCBI Taxonomy" id="945734"/>
    <lineage>
        <taxon>Bacteria</taxon>
        <taxon>Bacillati</taxon>
        <taxon>Cyanobacteriota</taxon>
        <taxon>Cyanophyceae</taxon>
        <taxon>Pleurocapsales</taxon>
        <taxon>Hyellaceae</taxon>
        <taxon>Hyella</taxon>
    </lineage>
</organism>
<keyword evidence="2" id="KW-1185">Reference proteome</keyword>
<sequence>MLGLGDLGTIISLSPYLPTPLISYLPIYHGKFPSPVALPTYLSNVQQHNSPDDCDFRCSQ</sequence>
<gene>
    <name evidence="1" type="ORF">H1P_1800008</name>
</gene>